<gene>
    <name evidence="2" type="ORF">JOF53_002055</name>
</gene>
<dbReference type="EMBL" id="JAGIOO010000001">
    <property type="protein sequence ID" value="MBP2473183.1"/>
    <property type="molecule type" value="Genomic_DNA"/>
</dbReference>
<keyword evidence="1" id="KW-0732">Signal</keyword>
<evidence type="ECO:0000313" key="3">
    <source>
        <dbReference type="Proteomes" id="UP001519363"/>
    </source>
</evidence>
<evidence type="ECO:0000256" key="1">
    <source>
        <dbReference type="SAM" id="SignalP"/>
    </source>
</evidence>
<evidence type="ECO:0008006" key="4">
    <source>
        <dbReference type="Google" id="ProtNLM"/>
    </source>
</evidence>
<feature type="signal peptide" evidence="1">
    <location>
        <begin position="1"/>
        <end position="24"/>
    </location>
</feature>
<dbReference type="RefSeq" id="WP_086783460.1">
    <property type="nucleotide sequence ID" value="NZ_JAGIOO010000001.1"/>
</dbReference>
<proteinExistence type="predicted"/>
<feature type="chain" id="PRO_5046385967" description="Secreted protein" evidence="1">
    <location>
        <begin position="25"/>
        <end position="350"/>
    </location>
</feature>
<reference evidence="2 3" key="1">
    <citation type="submission" date="2021-03" db="EMBL/GenBank/DDBJ databases">
        <title>Sequencing the genomes of 1000 actinobacteria strains.</title>
        <authorList>
            <person name="Klenk H.-P."/>
        </authorList>
    </citation>
    <scope>NUCLEOTIDE SEQUENCE [LARGE SCALE GENOMIC DNA]</scope>
    <source>
        <strain evidence="2 3">DSM 44580</strain>
    </source>
</reference>
<evidence type="ECO:0000313" key="2">
    <source>
        <dbReference type="EMBL" id="MBP2473183.1"/>
    </source>
</evidence>
<name>A0ABS5A9C4_9PSEU</name>
<keyword evidence="3" id="KW-1185">Reference proteome</keyword>
<protein>
    <recommendedName>
        <fullName evidence="4">Secreted protein</fullName>
    </recommendedName>
</protein>
<comment type="caution">
    <text evidence="2">The sequence shown here is derived from an EMBL/GenBank/DDBJ whole genome shotgun (WGS) entry which is preliminary data.</text>
</comment>
<organism evidence="2 3">
    <name type="scientific">Crossiella equi</name>
    <dbReference type="NCBI Taxonomy" id="130796"/>
    <lineage>
        <taxon>Bacteria</taxon>
        <taxon>Bacillati</taxon>
        <taxon>Actinomycetota</taxon>
        <taxon>Actinomycetes</taxon>
        <taxon>Pseudonocardiales</taxon>
        <taxon>Pseudonocardiaceae</taxon>
        <taxon>Crossiella</taxon>
    </lineage>
</organism>
<sequence length="350" mass="37127">MRKALMALGLAAAAILTTAPAAGAAPEEEQCQLTLDRTATGVDRAGTWCPGRQAHGAALGCTDGGDVERNWVFGGWDHAQCGPQAPRARYLGIYWPVRFGAAAPKPVADLPPGAENCELSLERLPGGQDRAGMHCADLLHRVELRCGGYYDPVPAVLRQSGWSYATCPPGSSAEWVAMTFPDPPGERCQLTLDQTATGVDRAGAYCADREHAVSLSCHDNGGAASEPVASGWVHTECEPATPRARSLSVYLDEDPKATRAAVPVPGEESCRLSLRRLPSGADRAGMYCEGVPHRVEVRCADVMTEFPPPAPVVTDGWSYTECPPEGWLWSVRMHFPGSAPKAASSGVPAR</sequence>
<accession>A0ABS5A9C4</accession>
<dbReference type="Proteomes" id="UP001519363">
    <property type="component" value="Unassembled WGS sequence"/>
</dbReference>